<evidence type="ECO:0000313" key="3">
    <source>
        <dbReference type="Proteomes" id="UP001166947"/>
    </source>
</evidence>
<evidence type="ECO:0000256" key="1">
    <source>
        <dbReference type="SAM" id="MobiDB-lite"/>
    </source>
</evidence>
<dbReference type="RefSeq" id="WP_259292088.1">
    <property type="nucleotide sequence ID" value="NZ_JANUXW010000007.1"/>
</dbReference>
<proteinExistence type="predicted"/>
<reference evidence="2" key="2">
    <citation type="journal article" date="2023" name="Curr. Microbiol.">
        <title>Neisseria montereyensis sp. nov., Isolated from Oropharynx of California Sea Lion (Zalophus californianus): Genomic, Phylogenetic, and Phenotypic Study.</title>
        <authorList>
            <person name="Volokhov D.V."/>
            <person name="Zagorodnyaya T.A."/>
            <person name="Furtak V.A."/>
            <person name="Nattanmai G."/>
            <person name="Randall L."/>
            <person name="Jose S."/>
            <person name="Gao Y."/>
            <person name="Gulland F.M."/>
            <person name="Eisenberg T."/>
            <person name="Delmonte P."/>
            <person name="Blom J."/>
            <person name="Mitchell K.K."/>
        </authorList>
    </citation>
    <scope>NUCLEOTIDE SEQUENCE</scope>
    <source>
        <strain evidence="2">CSL10203-ORH2</strain>
    </source>
</reference>
<feature type="compositionally biased region" description="Polar residues" evidence="1">
    <location>
        <begin position="221"/>
        <end position="230"/>
    </location>
</feature>
<comment type="caution">
    <text evidence="2">The sequence shown here is derived from an EMBL/GenBank/DDBJ whole genome shotgun (WGS) entry which is preliminary data.</text>
</comment>
<feature type="compositionally biased region" description="Polar residues" evidence="1">
    <location>
        <begin position="197"/>
        <end position="214"/>
    </location>
</feature>
<protein>
    <submittedName>
        <fullName evidence="2">Uncharacterized protein</fullName>
    </submittedName>
</protein>
<sequence>MSNPIMIAVGKSNSSSNTVLHSVHPNSGQPVYIQAFDQAHYRLADAETGLTPENLEFTRNGNDLYIQTTNSTSETPDIVIKNYYTYYPEVVGNSLPAGFYAADNTQEYTVETTQETQLAEEVTINSSPQETGGSKIPLALGGLVGAGLVGALAGGGGGGSSEHNDTKATNVSSIANPSKADTSSQPQQNSSQPSVEAKNNTTSTIKQTEPTISTESEDKTTNQSSDSENVPETPDTKQENTTQQPSETNKQPEENQAVQPPLETEKNDTTAE</sequence>
<accession>A0ABT2FDL3</accession>
<feature type="compositionally biased region" description="Low complexity" evidence="1">
    <location>
        <begin position="183"/>
        <end position="194"/>
    </location>
</feature>
<organism evidence="2 3">
    <name type="scientific">Neisseria montereyensis</name>
    <dbReference type="NCBI Taxonomy" id="2973938"/>
    <lineage>
        <taxon>Bacteria</taxon>
        <taxon>Pseudomonadati</taxon>
        <taxon>Pseudomonadota</taxon>
        <taxon>Betaproteobacteria</taxon>
        <taxon>Neisseriales</taxon>
        <taxon>Neisseriaceae</taxon>
        <taxon>Neisseria</taxon>
    </lineage>
</organism>
<feature type="non-terminal residue" evidence="2">
    <location>
        <position position="272"/>
    </location>
</feature>
<keyword evidence="3" id="KW-1185">Reference proteome</keyword>
<reference evidence="2" key="1">
    <citation type="submission" date="2022-08" db="EMBL/GenBank/DDBJ databases">
        <authorList>
            <person name="Volokhov D.V."/>
            <person name="Furtak V.A."/>
            <person name="Zagorodnyaya T.A."/>
        </authorList>
    </citation>
    <scope>NUCLEOTIDE SEQUENCE</scope>
    <source>
        <strain evidence="2">CSL10203-ORH2</strain>
    </source>
</reference>
<dbReference type="Proteomes" id="UP001166947">
    <property type="component" value="Unassembled WGS sequence"/>
</dbReference>
<name>A0ABT2FDL3_9NEIS</name>
<evidence type="ECO:0000313" key="2">
    <source>
        <dbReference type="EMBL" id="MCS4534304.1"/>
    </source>
</evidence>
<feature type="compositionally biased region" description="Polar residues" evidence="1">
    <location>
        <begin position="167"/>
        <end position="182"/>
    </location>
</feature>
<feature type="compositionally biased region" description="Polar residues" evidence="1">
    <location>
        <begin position="239"/>
        <end position="258"/>
    </location>
</feature>
<gene>
    <name evidence="2" type="ORF">NXS09_08335</name>
</gene>
<feature type="region of interest" description="Disordered" evidence="1">
    <location>
        <begin position="155"/>
        <end position="272"/>
    </location>
</feature>
<feature type="compositionally biased region" description="Basic and acidic residues" evidence="1">
    <location>
        <begin position="263"/>
        <end position="272"/>
    </location>
</feature>
<dbReference type="EMBL" id="JANUXW010000007">
    <property type="protein sequence ID" value="MCS4534304.1"/>
    <property type="molecule type" value="Genomic_DNA"/>
</dbReference>